<dbReference type="Proteomes" id="UP000811545">
    <property type="component" value="Unassembled WGS sequence"/>
</dbReference>
<name>A0A9E2BFH1_PSYF1</name>
<keyword evidence="2" id="KW-0378">Hydrolase</keyword>
<dbReference type="PANTHER" id="PTHR40517">
    <property type="entry name" value="METAL-DEPENDENT PHOSPHOHYDROLASE, HD SUPERFAMILY-RELATED"/>
    <property type="match status" value="1"/>
</dbReference>
<reference evidence="2 3" key="1">
    <citation type="journal article" date="2021" name="bioRxiv">
        <title>Unique metabolic strategies in Hadean analogues reveal hints for primordial physiology.</title>
        <authorList>
            <person name="Nobu M.K."/>
            <person name="Nakai R."/>
            <person name="Tamazawa S."/>
            <person name="Mori H."/>
            <person name="Toyoda A."/>
            <person name="Ijiri A."/>
            <person name="Suzuki S."/>
            <person name="Kurokawa K."/>
            <person name="Kamagata Y."/>
            <person name="Tamaki H."/>
        </authorList>
    </citation>
    <scope>NUCLEOTIDE SEQUENCE [LARGE SCALE GENOMIC DNA]</scope>
    <source>
        <strain evidence="2">BS525</strain>
    </source>
</reference>
<comment type="caution">
    <text evidence="2">The sequence shown here is derived from an EMBL/GenBank/DDBJ whole genome shotgun (WGS) entry which is preliminary data.</text>
</comment>
<feature type="domain" description="HD" evidence="1">
    <location>
        <begin position="36"/>
        <end position="133"/>
    </location>
</feature>
<evidence type="ECO:0000313" key="3">
    <source>
        <dbReference type="Proteomes" id="UP000811545"/>
    </source>
</evidence>
<dbReference type="InterPro" id="IPR039967">
    <property type="entry name" value="MJ1020-like"/>
</dbReference>
<proteinExistence type="predicted"/>
<dbReference type="CDD" id="cd00077">
    <property type="entry name" value="HDc"/>
    <property type="match status" value="1"/>
</dbReference>
<dbReference type="EC" id="3.1.-.-" evidence="2"/>
<dbReference type="GO" id="GO:0016787">
    <property type="term" value="F:hydrolase activity"/>
    <property type="evidence" value="ECO:0007669"/>
    <property type="project" value="UniProtKB-KW"/>
</dbReference>
<evidence type="ECO:0000259" key="1">
    <source>
        <dbReference type="Pfam" id="PF01966"/>
    </source>
</evidence>
<accession>A0A9E2BFH1</accession>
<organism evidence="2 3">
    <name type="scientific">Psychracetigena formicireducens</name>
    <dbReference type="NCBI Taxonomy" id="2986056"/>
    <lineage>
        <taxon>Bacteria</taxon>
        <taxon>Bacillati</taxon>
        <taxon>Candidatus Lithacetigenota</taxon>
        <taxon>Candidatus Psychracetigena</taxon>
    </lineage>
</organism>
<dbReference type="PANTHER" id="PTHR40517:SF1">
    <property type="entry name" value="METAL-DEPENDENT PHOSPHOHYDROLASE, HD SUPERFAMILY-RELATED"/>
    <property type="match status" value="1"/>
</dbReference>
<dbReference type="InterPro" id="IPR006674">
    <property type="entry name" value="HD_domain"/>
</dbReference>
<dbReference type="AlphaFoldDB" id="A0A9E2BFH1"/>
<dbReference type="Pfam" id="PF01966">
    <property type="entry name" value="HD"/>
    <property type="match status" value="1"/>
</dbReference>
<sequence>MNSLFSQVANDKVLRTYLVRADAYMGKLGYTEHGIRHAGIVASGAMEVMSKLGYSEREAELAGVAGFLHDIGNAVSRENHSQVGAILASQLIRDLLLPEEMLDIMNAIGNHDEENGIPANPITAAVIISDKSDVHRERVRNLHTISFDIHDRVNYAVLNRDLIINPDRKEVILSLDVDTSSFEVVEYFEIFLSRMIMCKRAATVLGVSFKLLINNIQII</sequence>
<evidence type="ECO:0000313" key="2">
    <source>
        <dbReference type="EMBL" id="MBT9144648.1"/>
    </source>
</evidence>
<dbReference type="SUPFAM" id="SSF109604">
    <property type="entry name" value="HD-domain/PDEase-like"/>
    <property type="match status" value="1"/>
</dbReference>
<dbReference type="InterPro" id="IPR003607">
    <property type="entry name" value="HD/PDEase_dom"/>
</dbReference>
<dbReference type="EMBL" id="QLTW01000015">
    <property type="protein sequence ID" value="MBT9144648.1"/>
    <property type="molecule type" value="Genomic_DNA"/>
</dbReference>
<dbReference type="Gene3D" id="1.10.3210.10">
    <property type="entry name" value="Hypothetical protein af1432"/>
    <property type="match status" value="1"/>
</dbReference>
<gene>
    <name evidence="2" type="primary">rny_2</name>
    <name evidence="2" type="ORF">DDT42_00493</name>
</gene>
<protein>
    <submittedName>
        <fullName evidence="2">Ribonuclease Y</fullName>
        <ecNumber evidence="2">3.1.-.-</ecNumber>
    </submittedName>
</protein>